<dbReference type="PANTHER" id="PTHR34217:SF1">
    <property type="entry name" value="CARBOXYPEPTIDASE 1"/>
    <property type="match status" value="1"/>
</dbReference>
<dbReference type="Pfam" id="PF02074">
    <property type="entry name" value="Peptidase_M32"/>
    <property type="match status" value="1"/>
</dbReference>
<dbReference type="KEGG" id="dsc:ABOD76_06910"/>
<dbReference type="RefSeq" id="WP_350244077.1">
    <property type="nucleotide sequence ID" value="NZ_CP158299.1"/>
</dbReference>
<dbReference type="SUPFAM" id="SSF55486">
    <property type="entry name" value="Metalloproteases ('zincins'), catalytic domain"/>
    <property type="match status" value="1"/>
</dbReference>
<organism evidence="1">
    <name type="scientific">Deinococcus sonorensis KR-87</name>
    <dbReference type="NCBI Taxonomy" id="694439"/>
    <lineage>
        <taxon>Bacteria</taxon>
        <taxon>Thermotogati</taxon>
        <taxon>Deinococcota</taxon>
        <taxon>Deinococci</taxon>
        <taxon>Deinococcales</taxon>
        <taxon>Deinococcaceae</taxon>
        <taxon>Deinococcus</taxon>
    </lineage>
</organism>
<dbReference type="InterPro" id="IPR001333">
    <property type="entry name" value="Peptidase_M32_Taq"/>
</dbReference>
<dbReference type="AlphaFoldDB" id="A0AAU7UCW0"/>
<proteinExistence type="predicted"/>
<dbReference type="GO" id="GO:0006508">
    <property type="term" value="P:proteolysis"/>
    <property type="evidence" value="ECO:0007669"/>
    <property type="project" value="InterPro"/>
</dbReference>
<name>A0AAU7UCW0_9DEIO</name>
<reference evidence="1" key="1">
    <citation type="submission" date="2024-06" db="EMBL/GenBank/DDBJ databases">
        <title>Draft Genome Sequence of Deinococcus sonorensis Type Strain KR-87, a Biofilm Producing Representative of the Genus Deinococcus.</title>
        <authorList>
            <person name="Boren L.S."/>
            <person name="Grosso R.A."/>
            <person name="Hugenberg-Cox A.N."/>
            <person name="Hill J.T.E."/>
            <person name="Albert C.M."/>
            <person name="Tuohy J.M."/>
        </authorList>
    </citation>
    <scope>NUCLEOTIDE SEQUENCE</scope>
    <source>
        <strain evidence="1">KR-87</strain>
    </source>
</reference>
<gene>
    <name evidence="1" type="ORF">ABOD76_06910</name>
</gene>
<sequence length="84" mass="8974">MSMNELRQLLGQVSDLNAAEALMSWDQETQMPPAAAPVRGQQLATLAGLGHTMFTAPRLGELLDAAQPGSDADRRLVTVTTARL</sequence>
<dbReference type="PANTHER" id="PTHR34217">
    <property type="entry name" value="METAL-DEPENDENT CARBOXYPEPTIDASE"/>
    <property type="match status" value="1"/>
</dbReference>
<dbReference type="EMBL" id="CP158299">
    <property type="protein sequence ID" value="XBV86027.1"/>
    <property type="molecule type" value="Genomic_DNA"/>
</dbReference>
<evidence type="ECO:0000313" key="1">
    <source>
        <dbReference type="EMBL" id="XBV86027.1"/>
    </source>
</evidence>
<dbReference type="PROSITE" id="PS52034">
    <property type="entry name" value="PEPTIDASE_M32"/>
    <property type="match status" value="1"/>
</dbReference>
<accession>A0AAU7UCW0</accession>
<protein>
    <recommendedName>
        <fullName evidence="2">Carboxypeptidase</fullName>
    </recommendedName>
</protein>
<dbReference type="Gene3D" id="1.10.1370.30">
    <property type="match status" value="1"/>
</dbReference>
<dbReference type="GO" id="GO:0004181">
    <property type="term" value="F:metallocarboxypeptidase activity"/>
    <property type="evidence" value="ECO:0007669"/>
    <property type="project" value="InterPro"/>
</dbReference>
<evidence type="ECO:0008006" key="2">
    <source>
        <dbReference type="Google" id="ProtNLM"/>
    </source>
</evidence>